<dbReference type="GO" id="GO:0008270">
    <property type="term" value="F:zinc ion binding"/>
    <property type="evidence" value="ECO:0007669"/>
    <property type="project" value="UniProtKB-KW"/>
</dbReference>
<sequence length="397" mass="44654">LCFVKPLPPNRVCSGCGLVRPKSVLLPCGHMLCNCCYEQCAKESLHICPFDGYECEDEDIEWREFSVEELLKRQVKCWNEGNGCETVVAASQLLQHFQRECRHHSARCPKCSASVLCTDVCSHLRSECATPSTPLAPESGHEPSDTEGASLSNSFQRVIAEKAVEMREHLGQLVTDVQCHGDRLNEMSHGMNTFKEALRGELTQATRSIQGSLATNALEKTLQDGLVRVTTQSSENCSRILASIQEMKFRTLQNSEKTLDRIKTLLRSDELRAEHTIFDVKGVKSLHEKALMKGWVDCESEQVNLCGYCMSPGVNFSKDGESVHLHAVLRMRKGPNDDAVKWPFQHRIRLRVMHPQNESLRIVEIKPRLPCESFQKPAASTNRAVVFDDPSFTLRTL</sequence>
<evidence type="ECO:0000259" key="5">
    <source>
        <dbReference type="Pfam" id="PF21355"/>
    </source>
</evidence>
<evidence type="ECO:0000256" key="2">
    <source>
        <dbReference type="ARBA" id="ARBA00022771"/>
    </source>
</evidence>
<dbReference type="PROSITE" id="PS00518">
    <property type="entry name" value="ZF_RING_1"/>
    <property type="match status" value="1"/>
</dbReference>
<dbReference type="CDD" id="cd16449">
    <property type="entry name" value="RING-HC"/>
    <property type="match status" value="1"/>
</dbReference>
<dbReference type="AlphaFoldDB" id="A0A1E1XQS9"/>
<feature type="non-terminal residue" evidence="6">
    <location>
        <position position="397"/>
    </location>
</feature>
<dbReference type="PANTHER" id="PTHR10131">
    <property type="entry name" value="TNF RECEPTOR ASSOCIATED FACTOR"/>
    <property type="match status" value="1"/>
</dbReference>
<dbReference type="SUPFAM" id="SSF49599">
    <property type="entry name" value="TRAF domain-like"/>
    <property type="match status" value="2"/>
</dbReference>
<keyword evidence="6" id="KW-0675">Receptor</keyword>
<dbReference type="GO" id="GO:0043122">
    <property type="term" value="P:regulation of canonical NF-kappaB signal transduction"/>
    <property type="evidence" value="ECO:0007669"/>
    <property type="project" value="TreeGrafter"/>
</dbReference>
<dbReference type="InterPro" id="IPR013083">
    <property type="entry name" value="Znf_RING/FYVE/PHD"/>
</dbReference>
<evidence type="ECO:0000256" key="4">
    <source>
        <dbReference type="SAM" id="MobiDB-lite"/>
    </source>
</evidence>
<dbReference type="Gene3D" id="3.30.40.10">
    <property type="entry name" value="Zinc/RING finger domain, C3HC4 (zinc finger)"/>
    <property type="match status" value="1"/>
</dbReference>
<dbReference type="Pfam" id="PF21355">
    <property type="entry name" value="TRAF-mep_MATH"/>
    <property type="match status" value="1"/>
</dbReference>
<dbReference type="GO" id="GO:0005164">
    <property type="term" value="F:tumor necrosis factor receptor binding"/>
    <property type="evidence" value="ECO:0007669"/>
    <property type="project" value="TreeGrafter"/>
</dbReference>
<feature type="domain" description="TRAF1-6 MATH" evidence="5">
    <location>
        <begin position="304"/>
        <end position="384"/>
    </location>
</feature>
<protein>
    <submittedName>
        <fullName evidence="6">Putative tnf receptor-associated factor</fullName>
    </submittedName>
</protein>
<dbReference type="InterPro" id="IPR049342">
    <property type="entry name" value="TRAF1-6_MATH_dom"/>
</dbReference>
<dbReference type="EMBL" id="GFAA01001762">
    <property type="protein sequence ID" value="JAU01673.1"/>
    <property type="molecule type" value="mRNA"/>
</dbReference>
<dbReference type="Gene3D" id="2.60.210.10">
    <property type="entry name" value="Apoptosis, Tumor Necrosis Factor Receptor Associated Protein 2, Chain A"/>
    <property type="match status" value="1"/>
</dbReference>
<organism evidence="6">
    <name type="scientific">Amblyomma sculptum</name>
    <name type="common">Tick</name>
    <dbReference type="NCBI Taxonomy" id="1581419"/>
    <lineage>
        <taxon>Eukaryota</taxon>
        <taxon>Metazoa</taxon>
        <taxon>Ecdysozoa</taxon>
        <taxon>Arthropoda</taxon>
        <taxon>Chelicerata</taxon>
        <taxon>Arachnida</taxon>
        <taxon>Acari</taxon>
        <taxon>Parasitiformes</taxon>
        <taxon>Ixodida</taxon>
        <taxon>Ixodoidea</taxon>
        <taxon>Ixodidae</taxon>
        <taxon>Amblyomminae</taxon>
        <taxon>Amblyomma</taxon>
    </lineage>
</organism>
<dbReference type="SUPFAM" id="SSF57850">
    <property type="entry name" value="RING/U-box"/>
    <property type="match status" value="1"/>
</dbReference>
<dbReference type="InterPro" id="IPR008974">
    <property type="entry name" value="TRAF-like"/>
</dbReference>
<keyword evidence="2" id="KW-0863">Zinc-finger</keyword>
<dbReference type="PANTHER" id="PTHR10131:SF138">
    <property type="entry name" value="RE66324P"/>
    <property type="match status" value="1"/>
</dbReference>
<feature type="region of interest" description="Disordered" evidence="4">
    <location>
        <begin position="131"/>
        <end position="150"/>
    </location>
</feature>
<reference evidence="6" key="1">
    <citation type="submission" date="2016-09" db="EMBL/GenBank/DDBJ databases">
        <authorList>
            <person name="Capua I."/>
            <person name="De Benedictis P."/>
            <person name="Joannis T."/>
            <person name="Lombin L.H."/>
            <person name="Cattoli G."/>
        </authorList>
    </citation>
    <scope>NUCLEOTIDE SEQUENCE</scope>
</reference>
<keyword evidence="1" id="KW-0479">Metal-binding</keyword>
<keyword evidence="3" id="KW-0862">Zinc</keyword>
<dbReference type="InterPro" id="IPR017907">
    <property type="entry name" value="Znf_RING_CS"/>
</dbReference>
<proteinExistence type="evidence at transcript level"/>
<accession>A0A1E1XQS9</accession>
<evidence type="ECO:0000313" key="6">
    <source>
        <dbReference type="EMBL" id="JAU01673.1"/>
    </source>
</evidence>
<evidence type="ECO:0000256" key="3">
    <source>
        <dbReference type="ARBA" id="ARBA00022833"/>
    </source>
</evidence>
<name>A0A1E1XQS9_AMBSC</name>
<dbReference type="GO" id="GO:0009898">
    <property type="term" value="C:cytoplasmic side of plasma membrane"/>
    <property type="evidence" value="ECO:0007669"/>
    <property type="project" value="TreeGrafter"/>
</dbReference>
<evidence type="ECO:0000256" key="1">
    <source>
        <dbReference type="ARBA" id="ARBA00022723"/>
    </source>
</evidence>
<reference evidence="6" key="2">
    <citation type="journal article" date="2017" name="Front. Cell. Infect. Microbiol.">
        <title>Analysis of the Salivary Gland Transcriptome of Unfed and Partially Fed Amblyomma sculptum Ticks and Descriptive Proteome of the Saliva.</title>
        <authorList>
            <person name="Esteves E."/>
            <person name="Maruyama S.R."/>
            <person name="Kawahara R."/>
            <person name="Fujita A."/>
            <person name="Martins L.A."/>
            <person name="Righi A.A."/>
            <person name="Costa F.B."/>
            <person name="Palmisano G."/>
            <person name="Labruna M.B."/>
            <person name="Sa-Nunes A."/>
            <person name="Ribeiro J.M.C."/>
            <person name="Fogaca A.C."/>
        </authorList>
    </citation>
    <scope>NUCLEOTIDE SEQUENCE</scope>
</reference>
<feature type="non-terminal residue" evidence="6">
    <location>
        <position position="1"/>
    </location>
</feature>